<accession>A0A2H3IZN1</accession>
<evidence type="ECO:0000259" key="3">
    <source>
        <dbReference type="Pfam" id="PF00561"/>
    </source>
</evidence>
<dbReference type="Pfam" id="PF00561">
    <property type="entry name" value="Abhydrolase_1"/>
    <property type="match status" value="1"/>
</dbReference>
<dbReference type="GO" id="GO:0016787">
    <property type="term" value="F:hydrolase activity"/>
    <property type="evidence" value="ECO:0007669"/>
    <property type="project" value="UniProtKB-KW"/>
</dbReference>
<feature type="domain" description="AB hydrolase-1" evidence="3">
    <location>
        <begin position="36"/>
        <end position="153"/>
    </location>
</feature>
<evidence type="ECO:0000313" key="5">
    <source>
        <dbReference type="Proteomes" id="UP000218811"/>
    </source>
</evidence>
<keyword evidence="1 4" id="KW-0378">Hydrolase</keyword>
<dbReference type="InterPro" id="IPR000639">
    <property type="entry name" value="Epox_hydrolase-like"/>
</dbReference>
<sequence length="394" mass="44082">MQALQGTIVPDGVTSRFLWVNDLHMHILEAGERSAPLVLFLHGFPELAVSWRKILVPIADLGYHVVAPDQRGYGRTTNGNGSAPTVDFEDDVHPYKVLNLVKDVVALAFALGYWQAAAVVGHDWGSHIAGYCALVRPDVFRSVVMMSMPMPGPPSLPFDIGPQESPPITFSIFSQSARDQLAKLQPPCKYYISYFAGPSANDDMLNAPEGLHRFLRAYFHTKSADWPINDPHPLQSREPTELAKLPHYYMMPLDATMPEAVAPHAPSEEEVALNKWLTDDELAVYVAEFQRTGFQGGLNWYRGLQPQYFHELAVFAGRRIEVPAMFLSGRQDWGVFQTPGALQKMSREVCSRMDEEDVVLVDKAGHWVQQEQPEEVVRHIGRFLGKAFSTTIPT</sequence>
<dbReference type="InterPro" id="IPR000073">
    <property type="entry name" value="AB_hydrolase_1"/>
</dbReference>
<dbReference type="InterPro" id="IPR029058">
    <property type="entry name" value="AB_hydrolase_fold"/>
</dbReference>
<dbReference type="AlphaFoldDB" id="A0A2H3IZN1"/>
<dbReference type="Gene3D" id="3.40.50.1820">
    <property type="entry name" value="alpha/beta hydrolase"/>
    <property type="match status" value="1"/>
</dbReference>
<organism evidence="4 5">
    <name type="scientific">Wolfiporia cocos (strain MD-104)</name>
    <name type="common">Brown rot fungus</name>
    <dbReference type="NCBI Taxonomy" id="742152"/>
    <lineage>
        <taxon>Eukaryota</taxon>
        <taxon>Fungi</taxon>
        <taxon>Dikarya</taxon>
        <taxon>Basidiomycota</taxon>
        <taxon>Agaricomycotina</taxon>
        <taxon>Agaricomycetes</taxon>
        <taxon>Polyporales</taxon>
        <taxon>Phaeolaceae</taxon>
        <taxon>Wolfiporia</taxon>
    </lineage>
</organism>
<proteinExistence type="inferred from homology"/>
<name>A0A2H3IZN1_WOLCO</name>
<evidence type="ECO:0000256" key="1">
    <source>
        <dbReference type="ARBA" id="ARBA00022801"/>
    </source>
</evidence>
<evidence type="ECO:0000313" key="4">
    <source>
        <dbReference type="EMBL" id="PCH35406.1"/>
    </source>
</evidence>
<dbReference type="OMA" id="NWYRVRT"/>
<dbReference type="OrthoDB" id="6431331at2759"/>
<protein>
    <submittedName>
        <fullName evidence="4">Alpha/beta-hydrolase</fullName>
    </submittedName>
</protein>
<dbReference type="EMBL" id="KB467843">
    <property type="protein sequence ID" value="PCH35406.1"/>
    <property type="molecule type" value="Genomic_DNA"/>
</dbReference>
<keyword evidence="5" id="KW-1185">Reference proteome</keyword>
<dbReference type="PRINTS" id="PR00412">
    <property type="entry name" value="EPOXHYDRLASE"/>
</dbReference>
<dbReference type="STRING" id="742152.A0A2H3IZN1"/>
<gene>
    <name evidence="4" type="ORF">WOLCODRAFT_145809</name>
</gene>
<dbReference type="Proteomes" id="UP000218811">
    <property type="component" value="Unassembled WGS sequence"/>
</dbReference>
<dbReference type="PANTHER" id="PTHR43329">
    <property type="entry name" value="EPOXIDE HYDROLASE"/>
    <property type="match status" value="1"/>
</dbReference>
<reference evidence="4 5" key="1">
    <citation type="journal article" date="2012" name="Science">
        <title>The Paleozoic origin of enzymatic lignin decomposition reconstructed from 31 fungal genomes.</title>
        <authorList>
            <person name="Floudas D."/>
            <person name="Binder M."/>
            <person name="Riley R."/>
            <person name="Barry K."/>
            <person name="Blanchette R.A."/>
            <person name="Henrissat B."/>
            <person name="Martinez A.T."/>
            <person name="Otillar R."/>
            <person name="Spatafora J.W."/>
            <person name="Yadav J.S."/>
            <person name="Aerts A."/>
            <person name="Benoit I."/>
            <person name="Boyd A."/>
            <person name="Carlson A."/>
            <person name="Copeland A."/>
            <person name="Coutinho P.M."/>
            <person name="de Vries R.P."/>
            <person name="Ferreira P."/>
            <person name="Findley K."/>
            <person name="Foster B."/>
            <person name="Gaskell J."/>
            <person name="Glotzer D."/>
            <person name="Gorecki P."/>
            <person name="Heitman J."/>
            <person name="Hesse C."/>
            <person name="Hori C."/>
            <person name="Igarashi K."/>
            <person name="Jurgens J.A."/>
            <person name="Kallen N."/>
            <person name="Kersten P."/>
            <person name="Kohler A."/>
            <person name="Kuees U."/>
            <person name="Kumar T.K.A."/>
            <person name="Kuo A."/>
            <person name="LaButti K."/>
            <person name="Larrondo L.F."/>
            <person name="Lindquist E."/>
            <person name="Ling A."/>
            <person name="Lombard V."/>
            <person name="Lucas S."/>
            <person name="Lundell T."/>
            <person name="Martin R."/>
            <person name="McLaughlin D.J."/>
            <person name="Morgenstern I."/>
            <person name="Morin E."/>
            <person name="Murat C."/>
            <person name="Nagy L.G."/>
            <person name="Nolan M."/>
            <person name="Ohm R.A."/>
            <person name="Patyshakuliyeva A."/>
            <person name="Rokas A."/>
            <person name="Ruiz-Duenas F.J."/>
            <person name="Sabat G."/>
            <person name="Salamov A."/>
            <person name="Samejima M."/>
            <person name="Schmutz J."/>
            <person name="Slot J.C."/>
            <person name="St John F."/>
            <person name="Stenlid J."/>
            <person name="Sun H."/>
            <person name="Sun S."/>
            <person name="Syed K."/>
            <person name="Tsang A."/>
            <person name="Wiebenga A."/>
            <person name="Young D."/>
            <person name="Pisabarro A."/>
            <person name="Eastwood D.C."/>
            <person name="Martin F."/>
            <person name="Cullen D."/>
            <person name="Grigoriev I.V."/>
            <person name="Hibbett D.S."/>
        </authorList>
    </citation>
    <scope>NUCLEOTIDE SEQUENCE [LARGE SCALE GENOMIC DNA]</scope>
    <source>
        <strain evidence="4 5">MD-104</strain>
    </source>
</reference>
<dbReference type="SUPFAM" id="SSF53474">
    <property type="entry name" value="alpha/beta-Hydrolases"/>
    <property type="match status" value="1"/>
</dbReference>
<evidence type="ECO:0000256" key="2">
    <source>
        <dbReference type="ARBA" id="ARBA00038334"/>
    </source>
</evidence>
<comment type="similarity">
    <text evidence="2">Belongs to the AB hydrolase superfamily. Epoxide hydrolase family.</text>
</comment>